<organism evidence="1 2">
    <name type="scientific">Marinilabilia salmonicolor</name>
    <dbReference type="NCBI Taxonomy" id="989"/>
    <lineage>
        <taxon>Bacteria</taxon>
        <taxon>Pseudomonadati</taxon>
        <taxon>Bacteroidota</taxon>
        <taxon>Bacteroidia</taxon>
        <taxon>Marinilabiliales</taxon>
        <taxon>Marinilabiliaceae</taxon>
        <taxon>Marinilabilia</taxon>
    </lineage>
</organism>
<evidence type="ECO:0000313" key="2">
    <source>
        <dbReference type="Proteomes" id="UP000252733"/>
    </source>
</evidence>
<name>A0A368VDL6_9BACT</name>
<gene>
    <name evidence="1" type="ORF">DFO77_10472</name>
</gene>
<dbReference type="AlphaFoldDB" id="A0A368VDL6"/>
<evidence type="ECO:0000313" key="1">
    <source>
        <dbReference type="EMBL" id="RCW38315.1"/>
    </source>
</evidence>
<dbReference type="EMBL" id="QPIZ01000004">
    <property type="protein sequence ID" value="RCW38315.1"/>
    <property type="molecule type" value="Genomic_DNA"/>
</dbReference>
<keyword evidence="2" id="KW-1185">Reference proteome</keyword>
<protein>
    <submittedName>
        <fullName evidence="1">Uncharacterized protein</fullName>
    </submittedName>
</protein>
<comment type="caution">
    <text evidence="1">The sequence shown here is derived from an EMBL/GenBank/DDBJ whole genome shotgun (WGS) entry which is preliminary data.</text>
</comment>
<proteinExistence type="predicted"/>
<reference evidence="1 2" key="1">
    <citation type="submission" date="2018-07" db="EMBL/GenBank/DDBJ databases">
        <title>Freshwater and sediment microbial communities from various areas in North America, analyzing microbe dynamics in response to fracking.</title>
        <authorList>
            <person name="Lamendella R."/>
        </authorList>
    </citation>
    <scope>NUCLEOTIDE SEQUENCE [LARGE SCALE GENOMIC DNA]</scope>
    <source>
        <strain evidence="1 2">160A</strain>
    </source>
</reference>
<accession>A0A368VDL6</accession>
<dbReference type="Proteomes" id="UP000252733">
    <property type="component" value="Unassembled WGS sequence"/>
</dbReference>
<sequence length="74" mass="8453">MFRHNESVSSSGADLNKNAQAEKAMIRMYGRCVVKSPSWNISNPFPNCQRYKKCRIFRNYGADISMVKLLAGHQ</sequence>